<protein>
    <recommendedName>
        <fullName evidence="4">Tryptophan 2-monooxygenase</fullName>
        <ecNumber evidence="3">1.13.12.3</ecNumber>
    </recommendedName>
</protein>
<evidence type="ECO:0000313" key="9">
    <source>
        <dbReference type="Proteomes" id="UP001501588"/>
    </source>
</evidence>
<keyword evidence="5" id="KW-0073">Auxin biosynthesis</keyword>
<evidence type="ECO:0000256" key="1">
    <source>
        <dbReference type="ARBA" id="ARBA00004814"/>
    </source>
</evidence>
<dbReference type="Proteomes" id="UP001501588">
    <property type="component" value="Unassembled WGS sequence"/>
</dbReference>
<dbReference type="Gene3D" id="1.20.1440.240">
    <property type="match status" value="1"/>
</dbReference>
<dbReference type="EMBL" id="BAAAFZ010000080">
    <property type="protein sequence ID" value="GAA0602158.1"/>
    <property type="molecule type" value="Genomic_DNA"/>
</dbReference>
<dbReference type="Gene3D" id="3.50.50.60">
    <property type="entry name" value="FAD/NAD(P)-binding domain"/>
    <property type="match status" value="1"/>
</dbReference>
<comment type="catalytic activity">
    <reaction evidence="6">
        <text>L-tryptophan + O2 = indole-3-acetamide + CO2 + H2O</text>
        <dbReference type="Rhea" id="RHEA:16165"/>
        <dbReference type="ChEBI" id="CHEBI:15377"/>
        <dbReference type="ChEBI" id="CHEBI:15379"/>
        <dbReference type="ChEBI" id="CHEBI:16031"/>
        <dbReference type="ChEBI" id="CHEBI:16526"/>
        <dbReference type="ChEBI" id="CHEBI:57912"/>
        <dbReference type="EC" id="1.13.12.3"/>
    </reaction>
</comment>
<evidence type="ECO:0000256" key="6">
    <source>
        <dbReference type="ARBA" id="ARBA00047321"/>
    </source>
</evidence>
<evidence type="ECO:0000256" key="5">
    <source>
        <dbReference type="ARBA" id="ARBA00023070"/>
    </source>
</evidence>
<comment type="pathway">
    <text evidence="1">Plant hormone metabolism; auxin biosynthesis.</text>
</comment>
<comment type="caution">
    <text evidence="8">The sequence shown here is derived from an EMBL/GenBank/DDBJ whole genome shotgun (WGS) entry which is preliminary data.</text>
</comment>
<gene>
    <name evidence="8" type="ORF">GCM10009416_45030</name>
</gene>
<dbReference type="PANTHER" id="PTHR10742:SF410">
    <property type="entry name" value="LYSINE-SPECIFIC HISTONE DEMETHYLASE 2"/>
    <property type="match status" value="1"/>
</dbReference>
<dbReference type="Pfam" id="PF01593">
    <property type="entry name" value="Amino_oxidase"/>
    <property type="match status" value="1"/>
</dbReference>
<evidence type="ECO:0000256" key="4">
    <source>
        <dbReference type="ARBA" id="ARBA00017871"/>
    </source>
</evidence>
<evidence type="ECO:0000256" key="2">
    <source>
        <dbReference type="ARBA" id="ARBA00005833"/>
    </source>
</evidence>
<dbReference type="SUPFAM" id="SSF51905">
    <property type="entry name" value="FAD/NAD(P)-binding domain"/>
    <property type="match status" value="1"/>
</dbReference>
<accession>A0ABN1G1X0</accession>
<dbReference type="InterPro" id="IPR002937">
    <property type="entry name" value="Amino_oxidase"/>
</dbReference>
<sequence length="463" mass="49086">MLGAGISGMAGALAMRRAGWSVTVLEAETRPGGRCLTLRTGDIVREDGHPEQRIGWDAAPHLYFNPGPARIPHHHRAVLGLCRDLGVPLEPLVNENRAASLRSDASGGTTLPLRRVAADLRGTVAELAAKSLTRAALDGPFTEADLGALRSMLRGFGALDADGRYRGSRRAGWAEPPGAASPGVAHAPLDPRLLLDPAFWATASFAEGVDYAATMLQPVGGMDRIAAALHAALGDSVLLGCEVASLRRGGGGGARVAWRQDGAPREARFDRVLCTLPPPLLAALDTDLPPERRAALRSLAQHPAGKLAFHAPRRFWEEDDAIYGGIAWTTGDATQLWYPSHGFHAAGGGVLVGAYAWDAGPALRFAARTPAERAASAASDGEALHPGYAREVAHPVSVSWPNMPRARGAWTEWTEEQRRDLQPMLRAPEGPYHFAGEYLSFLPGWQEGAVLSAWAAVEAMAAG</sequence>
<dbReference type="PANTHER" id="PTHR10742">
    <property type="entry name" value="FLAVIN MONOAMINE OXIDASE"/>
    <property type="match status" value="1"/>
</dbReference>
<dbReference type="RefSeq" id="WP_343897672.1">
    <property type="nucleotide sequence ID" value="NZ_BAAAFZ010000080.1"/>
</dbReference>
<feature type="domain" description="Amine oxidase" evidence="7">
    <location>
        <begin position="6"/>
        <end position="460"/>
    </location>
</feature>
<dbReference type="SUPFAM" id="SSF54373">
    <property type="entry name" value="FAD-linked reductases, C-terminal domain"/>
    <property type="match status" value="1"/>
</dbReference>
<organism evidence="8 9">
    <name type="scientific">Craurococcus roseus</name>
    <dbReference type="NCBI Taxonomy" id="77585"/>
    <lineage>
        <taxon>Bacteria</taxon>
        <taxon>Pseudomonadati</taxon>
        <taxon>Pseudomonadota</taxon>
        <taxon>Alphaproteobacteria</taxon>
        <taxon>Acetobacterales</taxon>
        <taxon>Acetobacteraceae</taxon>
        <taxon>Craurococcus</taxon>
    </lineage>
</organism>
<name>A0ABN1G1X0_9PROT</name>
<reference evidence="8 9" key="1">
    <citation type="journal article" date="2019" name="Int. J. Syst. Evol. Microbiol.">
        <title>The Global Catalogue of Microorganisms (GCM) 10K type strain sequencing project: providing services to taxonomists for standard genome sequencing and annotation.</title>
        <authorList>
            <consortium name="The Broad Institute Genomics Platform"/>
            <consortium name="The Broad Institute Genome Sequencing Center for Infectious Disease"/>
            <person name="Wu L."/>
            <person name="Ma J."/>
        </authorList>
    </citation>
    <scope>NUCLEOTIDE SEQUENCE [LARGE SCALE GENOMIC DNA]</scope>
    <source>
        <strain evidence="8 9">JCM 9933</strain>
    </source>
</reference>
<evidence type="ECO:0000259" key="7">
    <source>
        <dbReference type="Pfam" id="PF01593"/>
    </source>
</evidence>
<evidence type="ECO:0000313" key="8">
    <source>
        <dbReference type="EMBL" id="GAA0602158.1"/>
    </source>
</evidence>
<evidence type="ECO:0000256" key="3">
    <source>
        <dbReference type="ARBA" id="ARBA00012535"/>
    </source>
</evidence>
<dbReference type="EC" id="1.13.12.3" evidence="3"/>
<dbReference type="InterPro" id="IPR036188">
    <property type="entry name" value="FAD/NAD-bd_sf"/>
</dbReference>
<comment type="similarity">
    <text evidence="2">Belongs to the tryptophan 2-monooxygenase family.</text>
</comment>
<proteinExistence type="inferred from homology"/>
<keyword evidence="9" id="KW-1185">Reference proteome</keyword>
<dbReference type="InterPro" id="IPR050281">
    <property type="entry name" value="Flavin_monoamine_oxidase"/>
</dbReference>
<dbReference type="Gene3D" id="3.90.660.10">
    <property type="match status" value="1"/>
</dbReference>